<dbReference type="InterPro" id="IPR000522">
    <property type="entry name" value="ABC_transptr_permease_BtuC"/>
</dbReference>
<evidence type="ECO:0000256" key="2">
    <source>
        <dbReference type="ARBA" id="ARBA00007935"/>
    </source>
</evidence>
<dbReference type="InterPro" id="IPR037294">
    <property type="entry name" value="ABC_BtuC-like"/>
</dbReference>
<feature type="transmembrane region" description="Helical" evidence="8">
    <location>
        <begin position="184"/>
        <end position="203"/>
    </location>
</feature>
<dbReference type="Gene3D" id="1.10.3470.10">
    <property type="entry name" value="ABC transporter involved in vitamin B12 uptake, BtuC"/>
    <property type="match status" value="1"/>
</dbReference>
<dbReference type="CDD" id="cd06550">
    <property type="entry name" value="TM_ABC_iron-siderophores_like"/>
    <property type="match status" value="1"/>
</dbReference>
<proteinExistence type="inferred from homology"/>
<dbReference type="RefSeq" id="WP_277731650.1">
    <property type="nucleotide sequence ID" value="NZ_CP120733.1"/>
</dbReference>
<feature type="transmembrane region" description="Helical" evidence="8">
    <location>
        <begin position="296"/>
        <end position="315"/>
    </location>
</feature>
<evidence type="ECO:0000256" key="1">
    <source>
        <dbReference type="ARBA" id="ARBA00004651"/>
    </source>
</evidence>
<comment type="similarity">
    <text evidence="2">Belongs to the binding-protein-dependent transport system permease family. FecCD subfamily.</text>
</comment>
<evidence type="ECO:0000256" key="4">
    <source>
        <dbReference type="ARBA" id="ARBA00022475"/>
    </source>
</evidence>
<keyword evidence="10" id="KW-1185">Reference proteome</keyword>
<keyword evidence="7 8" id="KW-0472">Membrane</keyword>
<keyword evidence="4" id="KW-1003">Cell membrane</keyword>
<protein>
    <submittedName>
        <fullName evidence="9">Iron ABC transporter permease</fullName>
    </submittedName>
</protein>
<evidence type="ECO:0000256" key="8">
    <source>
        <dbReference type="SAM" id="Phobius"/>
    </source>
</evidence>
<gene>
    <name evidence="9" type="ORF">P4S50_15145</name>
</gene>
<evidence type="ECO:0000313" key="9">
    <source>
        <dbReference type="EMBL" id="WFD09713.1"/>
    </source>
</evidence>
<feature type="transmembrane region" description="Helical" evidence="8">
    <location>
        <begin position="224"/>
        <end position="254"/>
    </location>
</feature>
<accession>A0ABY8E9U6</accession>
<feature type="transmembrane region" description="Helical" evidence="8">
    <location>
        <begin position="81"/>
        <end position="99"/>
    </location>
</feature>
<keyword evidence="6 8" id="KW-1133">Transmembrane helix</keyword>
<dbReference type="PANTHER" id="PTHR30472:SF70">
    <property type="entry name" value="MOLYBDATE IMPORT SYSTEM PERMEASE PROTEIN MOLB"/>
    <property type="match status" value="1"/>
</dbReference>
<dbReference type="Proteomes" id="UP001222800">
    <property type="component" value="Chromosome"/>
</dbReference>
<feature type="transmembrane region" description="Helical" evidence="8">
    <location>
        <begin position="266"/>
        <end position="284"/>
    </location>
</feature>
<evidence type="ECO:0000256" key="7">
    <source>
        <dbReference type="ARBA" id="ARBA00023136"/>
    </source>
</evidence>
<reference evidence="9 10" key="1">
    <citation type="submission" date="2023-03" db="EMBL/GenBank/DDBJ databases">
        <title>Complete genome sequence of Tepidibacter sp. SWIR-1, isolated from a deep-sea hydrothermal vent.</title>
        <authorList>
            <person name="Li X."/>
        </authorList>
    </citation>
    <scope>NUCLEOTIDE SEQUENCE [LARGE SCALE GENOMIC DNA]</scope>
    <source>
        <strain evidence="9 10">SWIR-1</strain>
    </source>
</reference>
<dbReference type="EMBL" id="CP120733">
    <property type="protein sequence ID" value="WFD09713.1"/>
    <property type="molecule type" value="Genomic_DNA"/>
</dbReference>
<sequence>MKCKHICITIIIIFVSFIFSLGIGRYPISINDILNNDIKAMSVFLQLRLPRVLAAFLIGSALACSGACFQGIFKNPLVSPNILGAASGASFGVALAILFSFKIQYIQLTAFCFGLLAVFMTLMMSRNIPRHDPSLSLVLSGMLVQGLFSALVSLIKYVCDPYEKLPTITFWLMGGLGNISLNDLIPLGSILTLAMIPLILLRWKMNILALPEEEAIALGVNTKFLRRIIIICATLLSSCVVSFAGVIGWVGLVVPHMVRIMVGSNYKLVIPFSIMIGGVYLLIVDDIARSAVAFEIPLGIITSLFGIPFFAYLLIKGRKGWS</sequence>
<dbReference type="PANTHER" id="PTHR30472">
    <property type="entry name" value="FERRIC ENTEROBACTIN TRANSPORT SYSTEM PERMEASE PROTEIN"/>
    <property type="match status" value="1"/>
</dbReference>
<comment type="subcellular location">
    <subcellularLocation>
        <location evidence="1">Cell membrane</location>
        <topology evidence="1">Multi-pass membrane protein</topology>
    </subcellularLocation>
</comment>
<feature type="transmembrane region" description="Helical" evidence="8">
    <location>
        <begin position="7"/>
        <end position="28"/>
    </location>
</feature>
<feature type="transmembrane region" description="Helical" evidence="8">
    <location>
        <begin position="48"/>
        <end position="69"/>
    </location>
</feature>
<feature type="transmembrane region" description="Helical" evidence="8">
    <location>
        <begin position="135"/>
        <end position="155"/>
    </location>
</feature>
<evidence type="ECO:0000256" key="6">
    <source>
        <dbReference type="ARBA" id="ARBA00022989"/>
    </source>
</evidence>
<organism evidence="9 10">
    <name type="scientific">Tepidibacter hydrothermalis</name>
    <dbReference type="NCBI Taxonomy" id="3036126"/>
    <lineage>
        <taxon>Bacteria</taxon>
        <taxon>Bacillati</taxon>
        <taxon>Bacillota</taxon>
        <taxon>Clostridia</taxon>
        <taxon>Peptostreptococcales</taxon>
        <taxon>Peptostreptococcaceae</taxon>
        <taxon>Tepidibacter</taxon>
    </lineage>
</organism>
<keyword evidence="5 8" id="KW-0812">Transmembrane</keyword>
<dbReference type="SUPFAM" id="SSF81345">
    <property type="entry name" value="ABC transporter involved in vitamin B12 uptake, BtuC"/>
    <property type="match status" value="1"/>
</dbReference>
<evidence type="ECO:0000256" key="3">
    <source>
        <dbReference type="ARBA" id="ARBA00022448"/>
    </source>
</evidence>
<dbReference type="Pfam" id="PF01032">
    <property type="entry name" value="FecCD"/>
    <property type="match status" value="1"/>
</dbReference>
<keyword evidence="3" id="KW-0813">Transport</keyword>
<feature type="transmembrane region" description="Helical" evidence="8">
    <location>
        <begin position="105"/>
        <end position="123"/>
    </location>
</feature>
<name>A0ABY8E9U6_9FIRM</name>
<evidence type="ECO:0000256" key="5">
    <source>
        <dbReference type="ARBA" id="ARBA00022692"/>
    </source>
</evidence>
<evidence type="ECO:0000313" key="10">
    <source>
        <dbReference type="Proteomes" id="UP001222800"/>
    </source>
</evidence>